<feature type="region of interest" description="Disordered" evidence="1">
    <location>
        <begin position="1"/>
        <end position="131"/>
    </location>
</feature>
<gene>
    <name evidence="2" type="ORF">FIBSPDRAFT_970784</name>
</gene>
<dbReference type="AlphaFoldDB" id="A0A167SIE1"/>
<dbReference type="Proteomes" id="UP000076532">
    <property type="component" value="Unassembled WGS sequence"/>
</dbReference>
<organism evidence="2 3">
    <name type="scientific">Athelia psychrophila</name>
    <dbReference type="NCBI Taxonomy" id="1759441"/>
    <lineage>
        <taxon>Eukaryota</taxon>
        <taxon>Fungi</taxon>
        <taxon>Dikarya</taxon>
        <taxon>Basidiomycota</taxon>
        <taxon>Agaricomycotina</taxon>
        <taxon>Agaricomycetes</taxon>
        <taxon>Agaricomycetidae</taxon>
        <taxon>Atheliales</taxon>
        <taxon>Atheliaceae</taxon>
        <taxon>Athelia</taxon>
    </lineage>
</organism>
<reference evidence="2 3" key="1">
    <citation type="journal article" date="2016" name="Mol. Biol. Evol.">
        <title>Comparative Genomics of Early-Diverging Mushroom-Forming Fungi Provides Insights into the Origins of Lignocellulose Decay Capabilities.</title>
        <authorList>
            <person name="Nagy L.G."/>
            <person name="Riley R."/>
            <person name="Tritt A."/>
            <person name="Adam C."/>
            <person name="Daum C."/>
            <person name="Floudas D."/>
            <person name="Sun H."/>
            <person name="Yadav J.S."/>
            <person name="Pangilinan J."/>
            <person name="Larsson K.H."/>
            <person name="Matsuura K."/>
            <person name="Barry K."/>
            <person name="Labutti K."/>
            <person name="Kuo R."/>
            <person name="Ohm R.A."/>
            <person name="Bhattacharya S.S."/>
            <person name="Shirouzu T."/>
            <person name="Yoshinaga Y."/>
            <person name="Martin F.M."/>
            <person name="Grigoriev I.V."/>
            <person name="Hibbett D.S."/>
        </authorList>
    </citation>
    <scope>NUCLEOTIDE SEQUENCE [LARGE SCALE GENOMIC DNA]</scope>
    <source>
        <strain evidence="2 3">CBS 109695</strain>
    </source>
</reference>
<dbReference type="EMBL" id="KV419316">
    <property type="protein sequence ID" value="KZP01948.1"/>
    <property type="molecule type" value="Genomic_DNA"/>
</dbReference>
<proteinExistence type="predicted"/>
<evidence type="ECO:0000313" key="3">
    <source>
        <dbReference type="Proteomes" id="UP000076532"/>
    </source>
</evidence>
<evidence type="ECO:0000256" key="1">
    <source>
        <dbReference type="SAM" id="MobiDB-lite"/>
    </source>
</evidence>
<keyword evidence="3" id="KW-1185">Reference proteome</keyword>
<sequence>MTYSTTIPTRTHAASRRALAPGNLEPKTPVPATQAPDGNPVSDMSLIPYPAAKEARAATDDRDFSGPAGSAGKALSGGGPSVADTNAPLDGLSGSVLSDVDAIGSEPLVCGASEQGGLPVADRESRRTSSP</sequence>
<protein>
    <submittedName>
        <fullName evidence="2">Uncharacterized protein</fullName>
    </submittedName>
</protein>
<accession>A0A167SIE1</accession>
<feature type="compositionally biased region" description="Basic and acidic residues" evidence="1">
    <location>
        <begin position="53"/>
        <end position="64"/>
    </location>
</feature>
<feature type="compositionally biased region" description="Basic and acidic residues" evidence="1">
    <location>
        <begin position="121"/>
        <end position="131"/>
    </location>
</feature>
<evidence type="ECO:0000313" key="2">
    <source>
        <dbReference type="EMBL" id="KZP01948.1"/>
    </source>
</evidence>
<name>A0A167SIE1_9AGAM</name>
<feature type="compositionally biased region" description="Low complexity" evidence="1">
    <location>
        <begin position="65"/>
        <end position="74"/>
    </location>
</feature>